<dbReference type="InterPro" id="IPR015424">
    <property type="entry name" value="PyrdxlP-dep_Trfase"/>
</dbReference>
<dbReference type="GO" id="GO:0030170">
    <property type="term" value="F:pyridoxal phosphate binding"/>
    <property type="evidence" value="ECO:0007669"/>
    <property type="project" value="TreeGrafter"/>
</dbReference>
<evidence type="ECO:0000256" key="1">
    <source>
        <dbReference type="ARBA" id="ARBA00001933"/>
    </source>
</evidence>
<proteinExistence type="inferred from homology"/>
<evidence type="ECO:0000313" key="6">
    <source>
        <dbReference type="Proteomes" id="UP000277671"/>
    </source>
</evidence>
<protein>
    <submittedName>
        <fullName evidence="5">3-amino-5-hydroxybenzoate synthase</fullName>
    </submittedName>
</protein>
<evidence type="ECO:0000313" key="5">
    <source>
        <dbReference type="EMBL" id="RKR91920.1"/>
    </source>
</evidence>
<evidence type="ECO:0000256" key="3">
    <source>
        <dbReference type="PIRSR" id="PIRSR000390-2"/>
    </source>
</evidence>
<sequence>MDSRPEAEFEFPAWPQFDDAERIGLIRALEQGQWWRMGGSEVDSFEREFAEYHGAPHALAVTNGTHALELGLEVLGVGPGTEVIVPAFTFISSSLAVQRLGAVAVPVDIDPETYCVDVAACAAAISPRTRAIMPVHMAGQIADMDALTKLASDAGVEVIQDAAHAHGARWSGSRVGELGSIAAFSFQNGKLMTAGEGGALLLPDNDLFEAAFLRHSCGRPREDRRYFHRTSGSNYRLNEFSASILRAQLMRLDEQVELRERRWRLLRGLLAEIPGVRPQGRDERCEVNPHYMAMFRLPGWGEDRRNALVDELVARGVPAFAAFRAIYRTDGFWQGPRPDETAEEIAARCPVSEAVSQDCVWLHHRVLLASERTIHAVATLLADLLGSSPR</sequence>
<feature type="modified residue" description="N6-(pyridoxal phosphate)lysine" evidence="3">
    <location>
        <position position="190"/>
    </location>
</feature>
<keyword evidence="3 4" id="KW-0663">Pyridoxal phosphate</keyword>
<dbReference type="PIRSF" id="PIRSF000390">
    <property type="entry name" value="PLP_StrS"/>
    <property type="match status" value="1"/>
</dbReference>
<dbReference type="GO" id="GO:0008483">
    <property type="term" value="F:transaminase activity"/>
    <property type="evidence" value="ECO:0007669"/>
    <property type="project" value="TreeGrafter"/>
</dbReference>
<dbReference type="PANTHER" id="PTHR30244">
    <property type="entry name" value="TRANSAMINASE"/>
    <property type="match status" value="1"/>
</dbReference>
<dbReference type="PANTHER" id="PTHR30244:SF34">
    <property type="entry name" value="DTDP-4-AMINO-4,6-DIDEOXYGALACTOSE TRANSAMINASE"/>
    <property type="match status" value="1"/>
</dbReference>
<feature type="active site" description="Proton acceptor" evidence="2">
    <location>
        <position position="190"/>
    </location>
</feature>
<accession>A0A495JSE2</accession>
<dbReference type="Gene3D" id="3.90.1150.10">
    <property type="entry name" value="Aspartate Aminotransferase, domain 1"/>
    <property type="match status" value="1"/>
</dbReference>
<dbReference type="InterPro" id="IPR015422">
    <property type="entry name" value="PyrdxlP-dep_Trfase_small"/>
</dbReference>
<dbReference type="Proteomes" id="UP000277671">
    <property type="component" value="Unassembled WGS sequence"/>
</dbReference>
<name>A0A495JSE2_9ACTN</name>
<comment type="caution">
    <text evidence="5">The sequence shown here is derived from an EMBL/GenBank/DDBJ whole genome shotgun (WGS) entry which is preliminary data.</text>
</comment>
<dbReference type="AlphaFoldDB" id="A0A495JSE2"/>
<dbReference type="Pfam" id="PF01041">
    <property type="entry name" value="DegT_DnrJ_EryC1"/>
    <property type="match status" value="1"/>
</dbReference>
<evidence type="ECO:0000256" key="2">
    <source>
        <dbReference type="PIRSR" id="PIRSR000390-1"/>
    </source>
</evidence>
<dbReference type="RefSeq" id="WP_121160009.1">
    <property type="nucleotide sequence ID" value="NZ_RBKT01000001.1"/>
</dbReference>
<keyword evidence="6" id="KW-1185">Reference proteome</keyword>
<dbReference type="CDD" id="cd00616">
    <property type="entry name" value="AHBA_syn"/>
    <property type="match status" value="1"/>
</dbReference>
<dbReference type="InterPro" id="IPR000653">
    <property type="entry name" value="DegT/StrS_aminotransferase"/>
</dbReference>
<gene>
    <name evidence="5" type="ORF">BDK92_6351</name>
</gene>
<comment type="similarity">
    <text evidence="4">Belongs to the DegT/DnrJ/EryC1 family.</text>
</comment>
<dbReference type="Gene3D" id="3.40.640.10">
    <property type="entry name" value="Type I PLP-dependent aspartate aminotransferase-like (Major domain)"/>
    <property type="match status" value="1"/>
</dbReference>
<organism evidence="5 6">
    <name type="scientific">Micromonospora pisi</name>
    <dbReference type="NCBI Taxonomy" id="589240"/>
    <lineage>
        <taxon>Bacteria</taxon>
        <taxon>Bacillati</taxon>
        <taxon>Actinomycetota</taxon>
        <taxon>Actinomycetes</taxon>
        <taxon>Micromonosporales</taxon>
        <taxon>Micromonosporaceae</taxon>
        <taxon>Micromonospora</taxon>
    </lineage>
</organism>
<dbReference type="InterPro" id="IPR015421">
    <property type="entry name" value="PyrdxlP-dep_Trfase_major"/>
</dbReference>
<dbReference type="OrthoDB" id="9804264at2"/>
<dbReference type="SUPFAM" id="SSF53383">
    <property type="entry name" value="PLP-dependent transferases"/>
    <property type="match status" value="1"/>
</dbReference>
<reference evidence="5 6" key="1">
    <citation type="submission" date="2018-10" db="EMBL/GenBank/DDBJ databases">
        <title>Sequencing the genomes of 1000 actinobacteria strains.</title>
        <authorList>
            <person name="Klenk H.-P."/>
        </authorList>
    </citation>
    <scope>NUCLEOTIDE SEQUENCE [LARGE SCALE GENOMIC DNA]</scope>
    <source>
        <strain evidence="5 6">DSM 45175</strain>
    </source>
</reference>
<evidence type="ECO:0000256" key="4">
    <source>
        <dbReference type="RuleBase" id="RU004508"/>
    </source>
</evidence>
<dbReference type="EMBL" id="RBKT01000001">
    <property type="protein sequence ID" value="RKR91920.1"/>
    <property type="molecule type" value="Genomic_DNA"/>
</dbReference>
<comment type="cofactor">
    <cofactor evidence="1">
        <name>pyridoxal 5'-phosphate</name>
        <dbReference type="ChEBI" id="CHEBI:597326"/>
    </cofactor>
</comment>
<dbReference type="GO" id="GO:0000271">
    <property type="term" value="P:polysaccharide biosynthetic process"/>
    <property type="evidence" value="ECO:0007669"/>
    <property type="project" value="TreeGrafter"/>
</dbReference>